<organism evidence="2 3">
    <name type="scientific">Sporosarcina highlanderae</name>
    <dbReference type="NCBI Taxonomy" id="3035916"/>
    <lineage>
        <taxon>Bacteria</taxon>
        <taxon>Bacillati</taxon>
        <taxon>Bacillota</taxon>
        <taxon>Bacilli</taxon>
        <taxon>Bacillales</taxon>
        <taxon>Caryophanaceae</taxon>
        <taxon>Sporosarcina</taxon>
    </lineage>
</organism>
<feature type="compositionally biased region" description="Basic and acidic residues" evidence="1">
    <location>
        <begin position="1"/>
        <end position="12"/>
    </location>
</feature>
<evidence type="ECO:0000313" key="3">
    <source>
        <dbReference type="Proteomes" id="UP001175097"/>
    </source>
</evidence>
<name>A0ABT8JNH8_9BACL</name>
<dbReference type="RefSeq" id="WP_301242122.1">
    <property type="nucleotide sequence ID" value="NZ_JAROCC010000002.1"/>
</dbReference>
<evidence type="ECO:0000256" key="1">
    <source>
        <dbReference type="SAM" id="MobiDB-lite"/>
    </source>
</evidence>
<feature type="compositionally biased region" description="Low complexity" evidence="1">
    <location>
        <begin position="16"/>
        <end position="25"/>
    </location>
</feature>
<protein>
    <submittedName>
        <fullName evidence="2">Uncharacterized protein</fullName>
    </submittedName>
</protein>
<reference evidence="2" key="1">
    <citation type="submission" date="2023-03" db="EMBL/GenBank/DDBJ databases">
        <title>MT1 and MT2 Draft Genomes of Novel Species.</title>
        <authorList>
            <person name="Venkateswaran K."/>
        </authorList>
    </citation>
    <scope>NUCLEOTIDE SEQUENCE</scope>
    <source>
        <strain evidence="2">F6_3S_P_2</strain>
    </source>
</reference>
<dbReference type="EMBL" id="JAROCC010000002">
    <property type="protein sequence ID" value="MDN4606597.1"/>
    <property type="molecule type" value="Genomic_DNA"/>
</dbReference>
<feature type="compositionally biased region" description="Basic and acidic residues" evidence="1">
    <location>
        <begin position="26"/>
        <end position="51"/>
    </location>
</feature>
<feature type="region of interest" description="Disordered" evidence="1">
    <location>
        <begin position="1"/>
        <end position="51"/>
    </location>
</feature>
<proteinExistence type="predicted"/>
<sequence>MKSYAGDRDDKQNNQAKDSSALANDAAKKAEAQMESIKEEARSEVKRQQKP</sequence>
<dbReference type="Proteomes" id="UP001175097">
    <property type="component" value="Unassembled WGS sequence"/>
</dbReference>
<keyword evidence="3" id="KW-1185">Reference proteome</keyword>
<accession>A0ABT8JNH8</accession>
<evidence type="ECO:0000313" key="2">
    <source>
        <dbReference type="EMBL" id="MDN4606597.1"/>
    </source>
</evidence>
<comment type="caution">
    <text evidence="2">The sequence shown here is derived from an EMBL/GenBank/DDBJ whole genome shotgun (WGS) entry which is preliminary data.</text>
</comment>
<gene>
    <name evidence="2" type="ORF">P5G49_03800</name>
</gene>